<name>A0AAD5LPY7_PYTIN</name>
<dbReference type="GO" id="GO:0003729">
    <property type="term" value="F:mRNA binding"/>
    <property type="evidence" value="ECO:0007669"/>
    <property type="project" value="TreeGrafter"/>
</dbReference>
<sequence length="372" mass="41624">MAHRERLVRFYKKYNADKLDEIDGVLERFKGKEAQLFNALIKKYGPEPSASEPLPSPTNATKAPAAAAAGSPKKKAAAESQAVTDFNRSRLVAFYERYNPEKLGEVDTVLSKYKGKEAQLFNALVKKYGPEPDDSDDDDDDDDEQQEQEKKAPKSMASKVKQEEQDEEEEEEAADDGEGEEEKEEASGEPKLRHVVYCPVDTLPPEFCEYGPMFNECKPWLAEHCPTLFLQKYSRTVAELLDVERQIAEGVEGVSLEVEGKSVKKKKKKQDEGKKKEDVVVTLSMSSRKGKKRLTFITGLEDLEGVNMKDAAKNLGKRFACSSSLSKTDAGKQQIQLQGDCIAELQEVIPEMFGLSEDQIVVDEDAKPKKKK</sequence>
<dbReference type="InterPro" id="IPR036877">
    <property type="entry name" value="SUI1_dom_sf"/>
</dbReference>
<feature type="region of interest" description="Disordered" evidence="2">
    <location>
        <begin position="127"/>
        <end position="189"/>
    </location>
</feature>
<dbReference type="SUPFAM" id="SSF55159">
    <property type="entry name" value="eIF1-like"/>
    <property type="match status" value="1"/>
</dbReference>
<dbReference type="InterPro" id="IPR048517">
    <property type="entry name" value="DENR_N"/>
</dbReference>
<dbReference type="GO" id="GO:0001731">
    <property type="term" value="P:formation of translation preinitiation complex"/>
    <property type="evidence" value="ECO:0007669"/>
    <property type="project" value="TreeGrafter"/>
</dbReference>
<dbReference type="InterPro" id="IPR001950">
    <property type="entry name" value="SUI1"/>
</dbReference>
<comment type="caution">
    <text evidence="4">The sequence shown here is derived from an EMBL/GenBank/DDBJ whole genome shotgun (WGS) entry which is preliminary data.</text>
</comment>
<reference evidence="4" key="1">
    <citation type="submission" date="2021-12" db="EMBL/GenBank/DDBJ databases">
        <title>Prjna785345.</title>
        <authorList>
            <person name="Rujirawat T."/>
            <person name="Krajaejun T."/>
        </authorList>
    </citation>
    <scope>NUCLEOTIDE SEQUENCE</scope>
    <source>
        <strain evidence="4">Pi057C3</strain>
    </source>
</reference>
<proteinExistence type="inferred from homology"/>
<dbReference type="GO" id="GO:0002188">
    <property type="term" value="P:translation reinitiation"/>
    <property type="evidence" value="ECO:0007669"/>
    <property type="project" value="TreeGrafter"/>
</dbReference>
<feature type="compositionally biased region" description="Acidic residues" evidence="2">
    <location>
        <begin position="131"/>
        <end position="146"/>
    </location>
</feature>
<dbReference type="PROSITE" id="PS50296">
    <property type="entry name" value="SUI1"/>
    <property type="match status" value="1"/>
</dbReference>
<evidence type="ECO:0000313" key="5">
    <source>
        <dbReference type="Proteomes" id="UP001209570"/>
    </source>
</evidence>
<dbReference type="Proteomes" id="UP001209570">
    <property type="component" value="Unassembled WGS sequence"/>
</dbReference>
<feature type="region of interest" description="Disordered" evidence="2">
    <location>
        <begin position="45"/>
        <end position="82"/>
    </location>
</feature>
<dbReference type="Pfam" id="PF21023">
    <property type="entry name" value="DENR_N"/>
    <property type="match status" value="1"/>
</dbReference>
<dbReference type="InterPro" id="IPR050318">
    <property type="entry name" value="DENR/SUI1_TIF"/>
</dbReference>
<dbReference type="Pfam" id="PF01253">
    <property type="entry name" value="SUI1"/>
    <property type="match status" value="1"/>
</dbReference>
<dbReference type="PANTHER" id="PTHR12789:SF0">
    <property type="entry name" value="DENSITY-REGULATED PROTEIN"/>
    <property type="match status" value="1"/>
</dbReference>
<evidence type="ECO:0000259" key="3">
    <source>
        <dbReference type="PROSITE" id="PS50296"/>
    </source>
</evidence>
<accession>A0AAD5LPY7</accession>
<dbReference type="Gene3D" id="3.30.780.10">
    <property type="entry name" value="SUI1-like domain"/>
    <property type="match status" value="1"/>
</dbReference>
<evidence type="ECO:0000313" key="4">
    <source>
        <dbReference type="EMBL" id="KAJ0406379.1"/>
    </source>
</evidence>
<gene>
    <name evidence="4" type="ORF">P43SY_006987</name>
</gene>
<feature type="compositionally biased region" description="Low complexity" evidence="2">
    <location>
        <begin position="46"/>
        <end position="71"/>
    </location>
</feature>
<protein>
    <recommendedName>
        <fullName evidence="3">SUI1 domain-containing protein</fullName>
    </recommendedName>
</protein>
<feature type="domain" description="SUI1" evidence="3">
    <location>
        <begin position="281"/>
        <end position="353"/>
    </location>
</feature>
<evidence type="ECO:0000256" key="2">
    <source>
        <dbReference type="SAM" id="MobiDB-lite"/>
    </source>
</evidence>
<evidence type="ECO:0000256" key="1">
    <source>
        <dbReference type="ARBA" id="ARBA00007514"/>
    </source>
</evidence>
<organism evidence="4 5">
    <name type="scientific">Pythium insidiosum</name>
    <name type="common">Pythiosis disease agent</name>
    <dbReference type="NCBI Taxonomy" id="114742"/>
    <lineage>
        <taxon>Eukaryota</taxon>
        <taxon>Sar</taxon>
        <taxon>Stramenopiles</taxon>
        <taxon>Oomycota</taxon>
        <taxon>Peronosporomycetes</taxon>
        <taxon>Pythiales</taxon>
        <taxon>Pythiaceae</taxon>
        <taxon>Pythium</taxon>
    </lineage>
</organism>
<comment type="similarity">
    <text evidence="1">Belongs to the DENR family.</text>
</comment>
<dbReference type="AlphaFoldDB" id="A0AAD5LPY7"/>
<dbReference type="InterPro" id="IPR046447">
    <property type="entry name" value="DENR_C"/>
</dbReference>
<feature type="compositionally biased region" description="Acidic residues" evidence="2">
    <location>
        <begin position="164"/>
        <end position="184"/>
    </location>
</feature>
<keyword evidence="5" id="KW-1185">Reference proteome</keyword>
<dbReference type="PANTHER" id="PTHR12789">
    <property type="entry name" value="DENSITY-REGULATED PROTEIN HOMOLOG"/>
    <property type="match status" value="1"/>
</dbReference>
<dbReference type="CDD" id="cd11607">
    <property type="entry name" value="DENR_C"/>
    <property type="match status" value="1"/>
</dbReference>
<dbReference type="EMBL" id="JAKCXM010000033">
    <property type="protein sequence ID" value="KAJ0406379.1"/>
    <property type="molecule type" value="Genomic_DNA"/>
</dbReference>
<dbReference type="GO" id="GO:0003743">
    <property type="term" value="F:translation initiation factor activity"/>
    <property type="evidence" value="ECO:0007669"/>
    <property type="project" value="InterPro"/>
</dbReference>